<dbReference type="EMBL" id="LGRX02010897">
    <property type="protein sequence ID" value="KAK3269528.1"/>
    <property type="molecule type" value="Genomic_DNA"/>
</dbReference>
<accession>A0AAE0G1C9</accession>
<keyword evidence="3" id="KW-0812">Transmembrane</keyword>
<dbReference type="InterPro" id="IPR025733">
    <property type="entry name" value="PAPs_C"/>
</dbReference>
<dbReference type="InterPro" id="IPR029052">
    <property type="entry name" value="Metallo-depent_PP-like"/>
</dbReference>
<dbReference type="PANTHER" id="PTHR45778">
    <property type="entry name" value="PURPLE ACID PHOSPHATASE-RELATED"/>
    <property type="match status" value="1"/>
</dbReference>
<proteinExistence type="predicted"/>
<dbReference type="Proteomes" id="UP001190700">
    <property type="component" value="Unassembled WGS sequence"/>
</dbReference>
<dbReference type="Pfam" id="PF14008">
    <property type="entry name" value="Metallophos_C"/>
    <property type="match status" value="1"/>
</dbReference>
<dbReference type="GO" id="GO:0016787">
    <property type="term" value="F:hydrolase activity"/>
    <property type="evidence" value="ECO:0007669"/>
    <property type="project" value="InterPro"/>
</dbReference>
<evidence type="ECO:0000313" key="7">
    <source>
        <dbReference type="Proteomes" id="UP001190700"/>
    </source>
</evidence>
<feature type="region of interest" description="Disordered" evidence="2">
    <location>
        <begin position="320"/>
        <end position="368"/>
    </location>
</feature>
<reference evidence="6 7" key="1">
    <citation type="journal article" date="2015" name="Genome Biol. Evol.">
        <title>Comparative Genomics of a Bacterivorous Green Alga Reveals Evolutionary Causalities and Consequences of Phago-Mixotrophic Mode of Nutrition.</title>
        <authorList>
            <person name="Burns J.A."/>
            <person name="Paasch A."/>
            <person name="Narechania A."/>
            <person name="Kim E."/>
        </authorList>
    </citation>
    <scope>NUCLEOTIDE SEQUENCE [LARGE SCALE GENOMIC DNA]</scope>
    <source>
        <strain evidence="6 7">PLY_AMNH</strain>
    </source>
</reference>
<keyword evidence="1" id="KW-0325">Glycoprotein</keyword>
<sequence length="497" mass="53709">MAMWPCPGATDQLGTADRVAAHVATGEVQAVLVYGDVAYANGRGYVWDMWEGYMEPITSKVPTYVGVGNHEHCHEQPGEMIERDRGRSSGTVEQAEYCFGQDSYGECSVPLSHRWHMPRNGRGIFWYSFDLGGVHVVFISTEHDTSAGSPQHDWLQSDLLAVNRSVTPWVVMTGHRPLYFSLCAADGDCAFGANAEQRTGRILQANLEPLMDKYHVDVYLCGHVHAYQRTCPLRYGKCVEAGVGTVHVLSGNGGASLSAHGVAGAEALWDAYDQGEDPYSRAGFLDWGFVRVRADGTALSVEAMLNKDGGMHDHVTLLRSHSDGTSSRQGVLPGAAAPGEMAQGQWPQGSRGGTPWSTEGSEPGEVGRVSKQSRGLFIGTMLAGCGVLGVGILIWGQRFRQVRDKYLSVDAETEDDEAGDEMGGGTMKRSSSFNIVERPSSFNMEAGGAPVAGTSASGILPRSTSAWLGLQWYMSPARRVATSRPRPTSWYLVDPKP</sequence>
<evidence type="ECO:0000256" key="2">
    <source>
        <dbReference type="SAM" id="MobiDB-lite"/>
    </source>
</evidence>
<organism evidence="6 7">
    <name type="scientific">Cymbomonas tetramitiformis</name>
    <dbReference type="NCBI Taxonomy" id="36881"/>
    <lineage>
        <taxon>Eukaryota</taxon>
        <taxon>Viridiplantae</taxon>
        <taxon>Chlorophyta</taxon>
        <taxon>Pyramimonadophyceae</taxon>
        <taxon>Pyramimonadales</taxon>
        <taxon>Pyramimonadaceae</taxon>
        <taxon>Cymbomonas</taxon>
    </lineage>
</organism>
<protein>
    <recommendedName>
        <fullName evidence="8">Acid phosphatase</fullName>
    </recommendedName>
</protein>
<dbReference type="Gene3D" id="3.60.21.10">
    <property type="match status" value="1"/>
</dbReference>
<dbReference type="SUPFAM" id="SSF56300">
    <property type="entry name" value="Metallo-dependent phosphatases"/>
    <property type="match status" value="1"/>
</dbReference>
<feature type="transmembrane region" description="Helical" evidence="3">
    <location>
        <begin position="376"/>
        <end position="396"/>
    </location>
</feature>
<dbReference type="Pfam" id="PF00149">
    <property type="entry name" value="Metallophos"/>
    <property type="match status" value="1"/>
</dbReference>
<evidence type="ECO:0000259" key="5">
    <source>
        <dbReference type="Pfam" id="PF14008"/>
    </source>
</evidence>
<name>A0AAE0G1C9_9CHLO</name>
<feature type="domain" description="Calcineurin-like phosphoesterase" evidence="4">
    <location>
        <begin position="25"/>
        <end position="227"/>
    </location>
</feature>
<comment type="caution">
    <text evidence="6">The sequence shown here is derived from an EMBL/GenBank/DDBJ whole genome shotgun (WGS) entry which is preliminary data.</text>
</comment>
<feature type="domain" description="Purple acid phosphatase C-terminal" evidence="5">
    <location>
        <begin position="244"/>
        <end position="314"/>
    </location>
</feature>
<gene>
    <name evidence="6" type="ORF">CYMTET_22033</name>
</gene>
<dbReference type="InterPro" id="IPR004843">
    <property type="entry name" value="Calcineurin-like_PHP"/>
</dbReference>
<keyword evidence="3" id="KW-1133">Transmembrane helix</keyword>
<dbReference type="CDD" id="cd00839">
    <property type="entry name" value="MPP_PAPs"/>
    <property type="match status" value="1"/>
</dbReference>
<evidence type="ECO:0000256" key="1">
    <source>
        <dbReference type="ARBA" id="ARBA00023180"/>
    </source>
</evidence>
<evidence type="ECO:0000259" key="4">
    <source>
        <dbReference type="Pfam" id="PF00149"/>
    </source>
</evidence>
<dbReference type="PANTHER" id="PTHR45778:SF7">
    <property type="entry name" value="PURPLE ACID PHOSPHATASE"/>
    <property type="match status" value="1"/>
</dbReference>
<dbReference type="AlphaFoldDB" id="A0AAE0G1C9"/>
<evidence type="ECO:0000313" key="6">
    <source>
        <dbReference type="EMBL" id="KAK3269528.1"/>
    </source>
</evidence>
<evidence type="ECO:0008006" key="8">
    <source>
        <dbReference type="Google" id="ProtNLM"/>
    </source>
</evidence>
<evidence type="ECO:0000256" key="3">
    <source>
        <dbReference type="SAM" id="Phobius"/>
    </source>
</evidence>
<keyword evidence="7" id="KW-1185">Reference proteome</keyword>
<dbReference type="InterPro" id="IPR041792">
    <property type="entry name" value="MPP_PAP"/>
</dbReference>
<keyword evidence="3" id="KW-0472">Membrane</keyword>